<sequence>MLEEKEKYKLEIIKRAISGTITNAVAGKLLSVSARQIRRIKASVRKEGSLAVVHKLKGRTSNNSFKSEKLLAIDLVKNKYSDFGPTLASEKLFEIENIKVKPETLRLWMVETGIWKPKKRRRHKYFSFRQRKDYFGEMLQLMMQQEL</sequence>
<name>A0A0G0A6Z4_9BACT</name>
<reference evidence="1 2" key="1">
    <citation type="journal article" date="2015" name="Nature">
        <title>rRNA introns, odd ribosomes, and small enigmatic genomes across a large radiation of phyla.</title>
        <authorList>
            <person name="Brown C.T."/>
            <person name="Hug L.A."/>
            <person name="Thomas B.C."/>
            <person name="Sharon I."/>
            <person name="Castelle C.J."/>
            <person name="Singh A."/>
            <person name="Wilkins M.J."/>
            <person name="Williams K.H."/>
            <person name="Banfield J.F."/>
        </authorList>
    </citation>
    <scope>NUCLEOTIDE SEQUENCE [LARGE SCALE GENOMIC DNA]</scope>
</reference>
<dbReference type="EMBL" id="LBOZ01000006">
    <property type="protein sequence ID" value="KKP47041.1"/>
    <property type="molecule type" value="Genomic_DNA"/>
</dbReference>
<dbReference type="AlphaFoldDB" id="A0A0G0A6Z4"/>
<gene>
    <name evidence="1" type="ORF">UR38_C0006G0044</name>
</gene>
<evidence type="ECO:0000313" key="2">
    <source>
        <dbReference type="Proteomes" id="UP000033995"/>
    </source>
</evidence>
<proteinExistence type="predicted"/>
<evidence type="ECO:0000313" key="1">
    <source>
        <dbReference type="EMBL" id="KKP47041.1"/>
    </source>
</evidence>
<dbReference type="Proteomes" id="UP000033995">
    <property type="component" value="Unassembled WGS sequence"/>
</dbReference>
<protein>
    <submittedName>
        <fullName evidence="1">Integrase catalytic region</fullName>
    </submittedName>
</protein>
<comment type="caution">
    <text evidence="1">The sequence shown here is derived from an EMBL/GenBank/DDBJ whole genome shotgun (WGS) entry which is preliminary data.</text>
</comment>
<organism evidence="1 2">
    <name type="scientific">Candidatus Woesebacteria bacterium GW2011_GWA2_33_28</name>
    <dbReference type="NCBI Taxonomy" id="1618561"/>
    <lineage>
        <taxon>Bacteria</taxon>
        <taxon>Candidatus Woeseibacteriota</taxon>
    </lineage>
</organism>
<accession>A0A0G0A6Z4</accession>